<evidence type="ECO:0000256" key="5">
    <source>
        <dbReference type="SAM" id="SignalP"/>
    </source>
</evidence>
<feature type="compositionally biased region" description="Low complexity" evidence="4">
    <location>
        <begin position="645"/>
        <end position="659"/>
    </location>
</feature>
<feature type="chain" id="PRO_5018112249" evidence="5">
    <location>
        <begin position="16"/>
        <end position="1887"/>
    </location>
</feature>
<feature type="compositionally biased region" description="Polar residues" evidence="4">
    <location>
        <begin position="1546"/>
        <end position="1561"/>
    </location>
</feature>
<evidence type="ECO:0000313" key="8">
    <source>
        <dbReference type="Ensembl" id="ENSCSEP00000012481.1"/>
    </source>
</evidence>
<dbReference type="Gene3D" id="1.25.40.20">
    <property type="entry name" value="Ankyrin repeat-containing domain"/>
    <property type="match status" value="1"/>
</dbReference>
<feature type="compositionally biased region" description="Polar residues" evidence="4">
    <location>
        <begin position="542"/>
        <end position="559"/>
    </location>
</feature>
<evidence type="ECO:0000259" key="6">
    <source>
        <dbReference type="Pfam" id="PF12001"/>
    </source>
</evidence>
<feature type="compositionally biased region" description="Polar residues" evidence="4">
    <location>
        <begin position="622"/>
        <end position="644"/>
    </location>
</feature>
<feature type="coiled-coil region" evidence="3">
    <location>
        <begin position="1473"/>
        <end position="1542"/>
    </location>
</feature>
<feature type="compositionally biased region" description="Acidic residues" evidence="4">
    <location>
        <begin position="425"/>
        <end position="434"/>
    </location>
</feature>
<feature type="compositionally biased region" description="Polar residues" evidence="4">
    <location>
        <begin position="80"/>
        <end position="91"/>
    </location>
</feature>
<feature type="compositionally biased region" description="Acidic residues" evidence="4">
    <location>
        <begin position="254"/>
        <end position="291"/>
    </location>
</feature>
<dbReference type="SUPFAM" id="SSF48403">
    <property type="entry name" value="Ankyrin repeat"/>
    <property type="match status" value="1"/>
</dbReference>
<feature type="compositionally biased region" description="Basic and acidic residues" evidence="4">
    <location>
        <begin position="371"/>
        <end position="417"/>
    </location>
</feature>
<dbReference type="Pfam" id="PF12796">
    <property type="entry name" value="Ank_2"/>
    <property type="match status" value="1"/>
</dbReference>
<protein>
    <submittedName>
        <fullName evidence="8">Uncharacterized protein</fullName>
    </submittedName>
</protein>
<feature type="compositionally biased region" description="Polar residues" evidence="4">
    <location>
        <begin position="477"/>
        <end position="487"/>
    </location>
</feature>
<dbReference type="InterPro" id="IPR050657">
    <property type="entry name" value="Ankyrin_repeat_domain"/>
</dbReference>
<dbReference type="SUPFAM" id="SSF57997">
    <property type="entry name" value="Tropomyosin"/>
    <property type="match status" value="1"/>
</dbReference>
<feature type="domain" description="CCDC144C-like coiled-coil" evidence="7">
    <location>
        <begin position="840"/>
        <end position="1323"/>
    </location>
</feature>
<evidence type="ECO:0000256" key="3">
    <source>
        <dbReference type="SAM" id="Coils"/>
    </source>
</evidence>
<evidence type="ECO:0000259" key="7">
    <source>
        <dbReference type="Pfam" id="PF14915"/>
    </source>
</evidence>
<dbReference type="Proteomes" id="UP000265120">
    <property type="component" value="Chromosome 6"/>
</dbReference>
<proteinExistence type="predicted"/>
<reference evidence="8" key="3">
    <citation type="submission" date="2025-09" db="UniProtKB">
        <authorList>
            <consortium name="Ensembl"/>
        </authorList>
    </citation>
    <scope>IDENTIFICATION</scope>
</reference>
<dbReference type="InterPro" id="IPR021885">
    <property type="entry name" value="DUF3496"/>
</dbReference>
<keyword evidence="1 3" id="KW-0175">Coiled coil</keyword>
<dbReference type="PROSITE" id="PS50088">
    <property type="entry name" value="ANK_REPEAT"/>
    <property type="match status" value="1"/>
</dbReference>
<keyword evidence="2" id="KW-0040">ANK repeat</keyword>
<reference evidence="8 9" key="1">
    <citation type="journal article" date="2014" name="Nat. Genet.">
        <title>Whole-genome sequence of a flatfish provides insights into ZW sex chromosome evolution and adaptation to a benthic lifestyle.</title>
        <authorList>
            <person name="Chen S."/>
            <person name="Zhang G."/>
            <person name="Shao C."/>
            <person name="Huang Q."/>
            <person name="Liu G."/>
            <person name="Zhang P."/>
            <person name="Song W."/>
            <person name="An N."/>
            <person name="Chalopin D."/>
            <person name="Volff J.N."/>
            <person name="Hong Y."/>
            <person name="Li Q."/>
            <person name="Sha Z."/>
            <person name="Zhou H."/>
            <person name="Xie M."/>
            <person name="Yu Q."/>
            <person name="Liu Y."/>
            <person name="Xiang H."/>
            <person name="Wang N."/>
            <person name="Wu K."/>
            <person name="Yang C."/>
            <person name="Zhou Q."/>
            <person name="Liao X."/>
            <person name="Yang L."/>
            <person name="Hu Q."/>
            <person name="Zhang J."/>
            <person name="Meng L."/>
            <person name="Jin L."/>
            <person name="Tian Y."/>
            <person name="Lian J."/>
            <person name="Yang J."/>
            <person name="Miao G."/>
            <person name="Liu S."/>
            <person name="Liang Z."/>
            <person name="Yan F."/>
            <person name="Li Y."/>
            <person name="Sun B."/>
            <person name="Zhang H."/>
            <person name="Zhang J."/>
            <person name="Zhu Y."/>
            <person name="Du M."/>
            <person name="Zhao Y."/>
            <person name="Schartl M."/>
            <person name="Tang Q."/>
            <person name="Wang J."/>
        </authorList>
    </citation>
    <scope>NUCLEOTIDE SEQUENCE</scope>
</reference>
<feature type="compositionally biased region" description="Polar residues" evidence="4">
    <location>
        <begin position="138"/>
        <end position="147"/>
    </location>
</feature>
<feature type="region of interest" description="Disordered" evidence="4">
    <location>
        <begin position="184"/>
        <end position="749"/>
    </location>
</feature>
<evidence type="ECO:0000256" key="1">
    <source>
        <dbReference type="ARBA" id="ARBA00023054"/>
    </source>
</evidence>
<feature type="region of interest" description="Disordered" evidence="4">
    <location>
        <begin position="1092"/>
        <end position="1128"/>
    </location>
</feature>
<name>A0A3P8VGV6_CYNSE</name>
<feature type="region of interest" description="Disordered" evidence="4">
    <location>
        <begin position="1603"/>
        <end position="1629"/>
    </location>
</feature>
<dbReference type="Ensembl" id="ENSCSET00000012631.1">
    <property type="protein sequence ID" value="ENSCSEP00000012481.1"/>
    <property type="gene ID" value="ENSCSEG00000008065.1"/>
</dbReference>
<dbReference type="PROSITE" id="PS50297">
    <property type="entry name" value="ANK_REP_REGION"/>
    <property type="match status" value="1"/>
</dbReference>
<dbReference type="GeneTree" id="ENSGT00940000163982"/>
<feature type="compositionally biased region" description="Basic and acidic residues" evidence="4">
    <location>
        <begin position="1616"/>
        <end position="1629"/>
    </location>
</feature>
<reference evidence="8" key="2">
    <citation type="submission" date="2025-08" db="UniProtKB">
        <authorList>
            <consortium name="Ensembl"/>
        </authorList>
    </citation>
    <scope>IDENTIFICATION</scope>
</reference>
<feature type="compositionally biased region" description="Basic and acidic residues" evidence="4">
    <location>
        <begin position="516"/>
        <end position="537"/>
    </location>
</feature>
<evidence type="ECO:0000256" key="2">
    <source>
        <dbReference type="PROSITE-ProRule" id="PRU00023"/>
    </source>
</evidence>
<feature type="region of interest" description="Disordered" evidence="4">
    <location>
        <begin position="78"/>
        <end position="171"/>
    </location>
</feature>
<evidence type="ECO:0000313" key="9">
    <source>
        <dbReference type="Proteomes" id="UP000265120"/>
    </source>
</evidence>
<dbReference type="InterPro" id="IPR039497">
    <property type="entry name" value="CC144C-like_CC_dom"/>
</dbReference>
<keyword evidence="9" id="KW-1185">Reference proteome</keyword>
<feature type="domain" description="DUF3496" evidence="6">
    <location>
        <begin position="1694"/>
        <end position="1778"/>
    </location>
</feature>
<sequence length="1887" mass="212587">MNAILLPVFCHFTLCFHPNLIPRSPLMIAASNGQIGMLRLLLRFNADVTLKDTKGWSADDYAVMNGHHPCSLLIIEHGTQRSGGPSHSHQGQNKKKKVSMTGSPYHDVEAGFSLGGPATDKDEHGANEAGGDAEDISQSESLSRVSKSASDEWPSSEEDEEEELVLSKKKPQKVNLRKMIATKKGEASALLDQSLSGTESDLENDTRIQRIPSLHHQSLHSRNVLQQPVEPAPISFISKAPQKTFNPQEKEDSTGEEEEEEEDDDEEEEDDDDDNEQVGDDEEEDEEEDDQPAQIEKLPDATTTVPVTEVTKDRRRDFLSELGLQKEEEEHSSWDSESHSENPDMLEEKPNMATQKEEEEEGGSAAQQVTKETEHKDDVVEHNADDDTAQREVEKPKWEKLGLLNRLEENNDRKTDLMEELGLGDVDDLEDASDWDSASTTSRRTLPGRKIASPIHDEIPESPDPTNKEPDEDVTPVTPQRSNNSDISSSPQPLPHPQPRARRLVLQKSESEDESDWKHENLGSESTTDKTDNRLKPAADIQTMNKPDSSELSSVARNGQTHREADNGRYKVGEEVTEPLAEVHKASASWDAGKETLKEVGTGKPESSSKCVSGSSGAVHQDLQSAGAQSPNGTTVLSHLPLQQSNSSNNNKKNGLTVEETTKTEVVRGARHGRAPQTNTHVNGDPLSVFDDSTLSDVSDNEGMNEGQGRLPSSGQPKNEKQDEMEMTEDFDELTQSSDTATDEIDSPTSGYRHASILIQKLDSATLDSSTMVKLQNIFHEYERSIQKARSRHGSLADKVCQLELERAELNIVLDEVKDVKSALERNQLELQTEVTNLRFQLKQEQENRRNATMMYNNTKDKLRKIEDQHQLEVQERQKVELTYRNLELEMRTLVANIKQLEEDHSETQRLLAQERSARTLQENLLNGHLRKQQEIEEENKRNVFKSNEALSQLTEATDRERELLRQTATLQEQLTILRADLQSSQANSGLKESQILEENEALKEQLEDARRDLKLNSDALTQTVFSSNNQVTALKSELAMMTTRLENERQSRETLEVEVESTRTRLAGAVNEAERCLAAQASAEKALLREKEDHQRLKDKLSGEAASQRETVSSLSQKLAKTEASANSMENEVHRVSLQLTEKGLLLEVLQREKDQALARVKELETALNAEREQVSRAKARQEASQERLAQNQSEVMLLRQQLEESQNKGDAKERAVTDAQERFSDILSKLRSDSEERVQMVEERNKELSSKAADLRDQIYKLEEERNDRETNLRQLQQELADSLKKLSMSEASLEVNTRYRSDLEEEKTRLLKDMDRLKGKLEDSEDQYLQAEKRFNGLKSSLDEKDKELDTTAQKLQEALSASAASGTTIKQLEDAVQKLEIENARLEAAAKQQSNKIDALQKGAHEAAMLSDFSPGGGVRGHLEDLVTNLQSSKMTLEDQLSREVQRQNALSHTAQDSQALWEDELKSRSKLGLRMAELEKERGELNTQVEIEKKKFKKMAEQKKAVDTRLDQEMNRNTELQKEMYRLRTLLKTAKKKLRDQNSAGGSPMSTMQMDFGRNSQADGGLGRMREKLDDLQMQLQREVSRCGQLEQTNRELKDQLAQKSYSHSSDQLERSKRQLEEEVSDLRRRMETAQMEQGQAEQFRRDVEEKARQEIQRKLDQVNLFLQSQAASQEALDQIRAANESNVRSQLEQKIRELEAALLQTRTTQQESLIQRDSTRTELDRYRELYSEELRLRKSLSAKLDRSNTRLAEANSKLLNERSRSFITSSIANGSLVNPSLDVGALVSPGVTLNRSLGLGVLSPGSEGQNSRVEDYLAKMQSELDKNISKELNTATAELDIATMRLSPVGSASRVDLDPVTPRFKASSTALRRAGFLSSDF</sequence>
<feature type="signal peptide" evidence="5">
    <location>
        <begin position="1"/>
        <end position="15"/>
    </location>
</feature>
<feature type="region of interest" description="Disordered" evidence="4">
    <location>
        <begin position="1542"/>
        <end position="1561"/>
    </location>
</feature>
<accession>A0A3P8VGV6</accession>
<dbReference type="PANTHER" id="PTHR24147">
    <property type="entry name" value="ANKYRIN REPEAT DOMAIN 36-RELATED"/>
    <property type="match status" value="1"/>
</dbReference>
<feature type="compositionally biased region" description="Basic and acidic residues" evidence="4">
    <location>
        <begin position="561"/>
        <end position="574"/>
    </location>
</feature>
<keyword evidence="5" id="KW-0732">Signal</keyword>
<feature type="compositionally biased region" description="Low complexity" evidence="4">
    <location>
        <begin position="435"/>
        <end position="445"/>
    </location>
</feature>
<feature type="compositionally biased region" description="Acidic residues" evidence="4">
    <location>
        <begin position="154"/>
        <end position="164"/>
    </location>
</feature>
<feature type="coiled-coil region" evidence="3">
    <location>
        <begin position="772"/>
        <end position="918"/>
    </location>
</feature>
<feature type="compositionally biased region" description="Basic and acidic residues" evidence="4">
    <location>
        <begin position="1092"/>
        <end position="1103"/>
    </location>
</feature>
<dbReference type="InterPro" id="IPR036770">
    <property type="entry name" value="Ankyrin_rpt-contain_sf"/>
</dbReference>
<dbReference type="Pfam" id="PF14915">
    <property type="entry name" value="CCDC144C"/>
    <property type="match status" value="1"/>
</dbReference>
<dbReference type="InterPro" id="IPR002110">
    <property type="entry name" value="Ankyrin_rpt"/>
</dbReference>
<feature type="coiled-coil region" evidence="3">
    <location>
        <begin position="1687"/>
        <end position="1714"/>
    </location>
</feature>
<dbReference type="PANTHER" id="PTHR24147:SF53">
    <property type="entry name" value="ANKYRIN REPEAT DOMAIN 26"/>
    <property type="match status" value="1"/>
</dbReference>
<feature type="repeat" description="ANK" evidence="2">
    <location>
        <begin position="21"/>
        <end position="53"/>
    </location>
</feature>
<feature type="compositionally biased region" description="Basic and acidic residues" evidence="4">
    <location>
        <begin position="310"/>
        <end position="350"/>
    </location>
</feature>
<feature type="compositionally biased region" description="Polar residues" evidence="4">
    <location>
        <begin position="1109"/>
        <end position="1128"/>
    </location>
</feature>
<dbReference type="Pfam" id="PF12001">
    <property type="entry name" value="DUF3496"/>
    <property type="match status" value="1"/>
</dbReference>
<evidence type="ECO:0000256" key="4">
    <source>
        <dbReference type="SAM" id="MobiDB-lite"/>
    </source>
</evidence>
<organism evidence="8 9">
    <name type="scientific">Cynoglossus semilaevis</name>
    <name type="common">Tongue sole</name>
    <dbReference type="NCBI Taxonomy" id="244447"/>
    <lineage>
        <taxon>Eukaryota</taxon>
        <taxon>Metazoa</taxon>
        <taxon>Chordata</taxon>
        <taxon>Craniata</taxon>
        <taxon>Vertebrata</taxon>
        <taxon>Euteleostomi</taxon>
        <taxon>Actinopterygii</taxon>
        <taxon>Neopterygii</taxon>
        <taxon>Teleostei</taxon>
        <taxon>Neoteleostei</taxon>
        <taxon>Acanthomorphata</taxon>
        <taxon>Carangaria</taxon>
        <taxon>Pleuronectiformes</taxon>
        <taxon>Pleuronectoidei</taxon>
        <taxon>Cynoglossidae</taxon>
        <taxon>Cynoglossinae</taxon>
        <taxon>Cynoglossus</taxon>
    </lineage>
</organism>